<dbReference type="EMBL" id="AMCI01003895">
    <property type="protein sequence ID" value="EJW99251.1"/>
    <property type="molecule type" value="Genomic_DNA"/>
</dbReference>
<sequence length="54" mass="5905">MLIKLSGRHNLVQKEESGQVGNPRKGSLTGKRRGNLFSLLYSKSVRAGQVFCAS</sequence>
<reference evidence="2" key="1">
    <citation type="journal article" date="2012" name="PLoS ONE">
        <title>Gene sets for utilization of primary and secondary nutrition supplies in the distal gut of endangered iberian lynx.</title>
        <authorList>
            <person name="Alcaide M."/>
            <person name="Messina E."/>
            <person name="Richter M."/>
            <person name="Bargiela R."/>
            <person name="Peplies J."/>
            <person name="Huws S.A."/>
            <person name="Newbold C.J."/>
            <person name="Golyshin P.N."/>
            <person name="Simon M.A."/>
            <person name="Lopez G."/>
            <person name="Yakimov M.M."/>
            <person name="Ferrer M."/>
        </authorList>
    </citation>
    <scope>NUCLEOTIDE SEQUENCE</scope>
</reference>
<feature type="region of interest" description="Disordered" evidence="1">
    <location>
        <begin position="1"/>
        <end position="31"/>
    </location>
</feature>
<protein>
    <submittedName>
        <fullName evidence="2">Uncharacterized protein</fullName>
    </submittedName>
</protein>
<dbReference type="AlphaFoldDB" id="J9FW73"/>
<accession>J9FW73</accession>
<organism evidence="2">
    <name type="scientific">gut metagenome</name>
    <dbReference type="NCBI Taxonomy" id="749906"/>
    <lineage>
        <taxon>unclassified sequences</taxon>
        <taxon>metagenomes</taxon>
        <taxon>organismal metagenomes</taxon>
    </lineage>
</organism>
<proteinExistence type="predicted"/>
<evidence type="ECO:0000256" key="1">
    <source>
        <dbReference type="SAM" id="MobiDB-lite"/>
    </source>
</evidence>
<evidence type="ECO:0000313" key="2">
    <source>
        <dbReference type="EMBL" id="EJW99251.1"/>
    </source>
</evidence>
<comment type="caution">
    <text evidence="2">The sequence shown here is derived from an EMBL/GenBank/DDBJ whole genome shotgun (WGS) entry which is preliminary data.</text>
</comment>
<name>J9FW73_9ZZZZ</name>
<gene>
    <name evidence="2" type="ORF">EVA_12641</name>
</gene>